<dbReference type="PANTHER" id="PTHR47690:SF1">
    <property type="entry name" value="GLUCOKINASE"/>
    <property type="match status" value="1"/>
</dbReference>
<keyword evidence="3 7" id="KW-0547">Nucleotide-binding</keyword>
<evidence type="ECO:0000256" key="8">
    <source>
        <dbReference type="RuleBase" id="RU004046"/>
    </source>
</evidence>
<dbReference type="InterPro" id="IPR043129">
    <property type="entry name" value="ATPase_NBD"/>
</dbReference>
<keyword evidence="6 7" id="KW-0324">Glycolysis</keyword>
<evidence type="ECO:0000256" key="5">
    <source>
        <dbReference type="ARBA" id="ARBA00022840"/>
    </source>
</evidence>
<dbReference type="AlphaFoldDB" id="A0A420EHK2"/>
<reference evidence="9 10" key="1">
    <citation type="submission" date="2018-09" db="EMBL/GenBank/DDBJ databases">
        <authorList>
            <person name="Wang Z."/>
        </authorList>
    </citation>
    <scope>NUCLEOTIDE SEQUENCE [LARGE SCALE GENOMIC DNA]</scope>
    <source>
        <strain evidence="9 10">ALS 81</strain>
    </source>
</reference>
<dbReference type="EMBL" id="RAQO01000004">
    <property type="protein sequence ID" value="RKF20179.1"/>
    <property type="molecule type" value="Genomic_DNA"/>
</dbReference>
<evidence type="ECO:0000256" key="7">
    <source>
        <dbReference type="HAMAP-Rule" id="MF_00524"/>
    </source>
</evidence>
<dbReference type="GO" id="GO:0004340">
    <property type="term" value="F:glucokinase activity"/>
    <property type="evidence" value="ECO:0007669"/>
    <property type="project" value="UniProtKB-UniRule"/>
</dbReference>
<name>A0A420EHK2_9ALTE</name>
<gene>
    <name evidence="7" type="primary">glk</name>
    <name evidence="9" type="ORF">DBZ36_06980</name>
</gene>
<sequence length="322" mass="35071">MSSFGLIADVGGTNIRLATIDLASGTINNIHKFLCGDYPSITDVMQEFQSKVGVESKFACIAIACPTDNDWIDMTNNSWAFSQKEVAATMGFEEFHVINDFTGIAMSLPTLKAEQLVQVGGTQAPQSNKPIAVYGPGTGLGVAHLMNHGGEYICLPGEGGHVEFAASDDTEAYILAFLQQELGHVSAERLISGPGLVNIYRGLCQYQDFEAEDFQPADITERGLSGECIVCRETLEIFCRMLGSFGGNLALNLLTYGGVYIAGGIVSRFMEFFLESDFRTRFEDKGRFSELMKKIPVFVITEEQPGLQGAGAYLRQSKGYKI</sequence>
<protein>
    <recommendedName>
        <fullName evidence="7">Glucokinase</fullName>
        <ecNumber evidence="7">2.7.1.2</ecNumber>
    </recommendedName>
    <alternativeName>
        <fullName evidence="7">Glucose kinase</fullName>
    </alternativeName>
</protein>
<keyword evidence="5 7" id="KW-0067">ATP-binding</keyword>
<dbReference type="EC" id="2.7.1.2" evidence="7"/>
<evidence type="ECO:0000256" key="3">
    <source>
        <dbReference type="ARBA" id="ARBA00022741"/>
    </source>
</evidence>
<dbReference type="Gene3D" id="3.30.420.40">
    <property type="match status" value="1"/>
</dbReference>
<dbReference type="NCBIfam" id="NF001416">
    <property type="entry name" value="PRK00292.1-3"/>
    <property type="match status" value="1"/>
</dbReference>
<dbReference type="Proteomes" id="UP000286482">
    <property type="component" value="Unassembled WGS sequence"/>
</dbReference>
<dbReference type="GO" id="GO:0006096">
    <property type="term" value="P:glycolytic process"/>
    <property type="evidence" value="ECO:0007669"/>
    <property type="project" value="UniProtKB-UniRule"/>
</dbReference>
<dbReference type="NCBIfam" id="NF009073">
    <property type="entry name" value="PRK12408.1"/>
    <property type="match status" value="1"/>
</dbReference>
<dbReference type="SUPFAM" id="SSF53067">
    <property type="entry name" value="Actin-like ATPase domain"/>
    <property type="match status" value="1"/>
</dbReference>
<evidence type="ECO:0000256" key="6">
    <source>
        <dbReference type="ARBA" id="ARBA00023152"/>
    </source>
</evidence>
<comment type="subcellular location">
    <subcellularLocation>
        <location evidence="7">Cytoplasm</location>
    </subcellularLocation>
</comment>
<dbReference type="Pfam" id="PF02685">
    <property type="entry name" value="Glucokinase"/>
    <property type="match status" value="1"/>
</dbReference>
<evidence type="ECO:0000256" key="4">
    <source>
        <dbReference type="ARBA" id="ARBA00022777"/>
    </source>
</evidence>
<evidence type="ECO:0000313" key="9">
    <source>
        <dbReference type="EMBL" id="RKF20179.1"/>
    </source>
</evidence>
<comment type="catalytic activity">
    <reaction evidence="7">
        <text>D-glucose + ATP = D-glucose 6-phosphate + ADP + H(+)</text>
        <dbReference type="Rhea" id="RHEA:17825"/>
        <dbReference type="ChEBI" id="CHEBI:4167"/>
        <dbReference type="ChEBI" id="CHEBI:15378"/>
        <dbReference type="ChEBI" id="CHEBI:30616"/>
        <dbReference type="ChEBI" id="CHEBI:61548"/>
        <dbReference type="ChEBI" id="CHEBI:456216"/>
        <dbReference type="EC" id="2.7.1.2"/>
    </reaction>
</comment>
<dbReference type="OrthoDB" id="9800595at2"/>
<dbReference type="CDD" id="cd24008">
    <property type="entry name" value="ASKHA_NBD_GLK"/>
    <property type="match status" value="1"/>
</dbReference>
<evidence type="ECO:0000256" key="1">
    <source>
        <dbReference type="ARBA" id="ARBA00022490"/>
    </source>
</evidence>
<accession>A0A420EHK2</accession>
<dbReference type="RefSeq" id="WP_120354184.1">
    <property type="nucleotide sequence ID" value="NZ_RAQO01000004.1"/>
</dbReference>
<keyword evidence="4 7" id="KW-0418">Kinase</keyword>
<organism evidence="9 10">
    <name type="scientific">Alginatibacterium sediminis</name>
    <dbReference type="NCBI Taxonomy" id="2164068"/>
    <lineage>
        <taxon>Bacteria</taxon>
        <taxon>Pseudomonadati</taxon>
        <taxon>Pseudomonadota</taxon>
        <taxon>Gammaproteobacteria</taxon>
        <taxon>Alteromonadales</taxon>
        <taxon>Alteromonadaceae</taxon>
        <taxon>Alginatibacterium</taxon>
    </lineage>
</organism>
<dbReference type="HAMAP" id="MF_00524">
    <property type="entry name" value="Glucokinase"/>
    <property type="match status" value="1"/>
</dbReference>
<evidence type="ECO:0000256" key="2">
    <source>
        <dbReference type="ARBA" id="ARBA00022679"/>
    </source>
</evidence>
<dbReference type="GO" id="GO:0005829">
    <property type="term" value="C:cytosol"/>
    <property type="evidence" value="ECO:0007669"/>
    <property type="project" value="TreeGrafter"/>
</dbReference>
<keyword evidence="10" id="KW-1185">Reference proteome</keyword>
<dbReference type="NCBIfam" id="TIGR00749">
    <property type="entry name" value="glk"/>
    <property type="match status" value="1"/>
</dbReference>
<comment type="similarity">
    <text evidence="7 8">Belongs to the bacterial glucokinase family.</text>
</comment>
<dbReference type="GO" id="GO:0005524">
    <property type="term" value="F:ATP binding"/>
    <property type="evidence" value="ECO:0007669"/>
    <property type="project" value="UniProtKB-UniRule"/>
</dbReference>
<evidence type="ECO:0000313" key="10">
    <source>
        <dbReference type="Proteomes" id="UP000286482"/>
    </source>
</evidence>
<keyword evidence="2 7" id="KW-0808">Transferase</keyword>
<dbReference type="InterPro" id="IPR050201">
    <property type="entry name" value="Bacterial_glucokinase"/>
</dbReference>
<dbReference type="Gene3D" id="3.40.367.20">
    <property type="match status" value="1"/>
</dbReference>
<dbReference type="GO" id="GO:0005536">
    <property type="term" value="F:D-glucose binding"/>
    <property type="evidence" value="ECO:0007669"/>
    <property type="project" value="InterPro"/>
</dbReference>
<keyword evidence="1 7" id="KW-0963">Cytoplasm</keyword>
<dbReference type="PANTHER" id="PTHR47690">
    <property type="entry name" value="GLUCOKINASE"/>
    <property type="match status" value="1"/>
</dbReference>
<comment type="caution">
    <text evidence="9">The sequence shown here is derived from an EMBL/GenBank/DDBJ whole genome shotgun (WGS) entry which is preliminary data.</text>
</comment>
<dbReference type="FunFam" id="3.40.367.20:FF:000002">
    <property type="entry name" value="Glucokinase"/>
    <property type="match status" value="1"/>
</dbReference>
<feature type="binding site" evidence="7">
    <location>
        <begin position="8"/>
        <end position="13"/>
    </location>
    <ligand>
        <name>ATP</name>
        <dbReference type="ChEBI" id="CHEBI:30616"/>
    </ligand>
</feature>
<dbReference type="InterPro" id="IPR003836">
    <property type="entry name" value="Glucokinase"/>
</dbReference>
<proteinExistence type="inferred from homology"/>